<dbReference type="SMART" id="SM00220">
    <property type="entry name" value="S_TKc"/>
    <property type="match status" value="1"/>
</dbReference>
<evidence type="ECO:0000313" key="8">
    <source>
        <dbReference type="EMBL" id="CAD8124332.1"/>
    </source>
</evidence>
<keyword evidence="5 6" id="KW-0067">ATP-binding</keyword>
<evidence type="ECO:0000256" key="2">
    <source>
        <dbReference type="ARBA" id="ARBA00022679"/>
    </source>
</evidence>
<dbReference type="InterPro" id="IPR000719">
    <property type="entry name" value="Prot_kinase_dom"/>
</dbReference>
<evidence type="ECO:0000256" key="6">
    <source>
        <dbReference type="PROSITE-ProRule" id="PRU10141"/>
    </source>
</evidence>
<keyword evidence="4" id="KW-0418">Kinase</keyword>
<feature type="binding site" evidence="6">
    <location>
        <position position="170"/>
    </location>
    <ligand>
        <name>ATP</name>
        <dbReference type="ChEBI" id="CHEBI:30616"/>
    </ligand>
</feature>
<name>A0A8S1RAQ9_9CILI</name>
<evidence type="ECO:0000259" key="7">
    <source>
        <dbReference type="PROSITE" id="PS50011"/>
    </source>
</evidence>
<sequence length="746" mass="87908">MSHISSWPVFQECDASTKFWNRNDCVVDNNILLSEELKKTDYKSVSIKERTYLLNNKGQFYYLKQDKLRWVQLNTQMSVKLIELKLPQRDHDVVQVIRIKRNQRVYACFWSSDYQKTFEYFKRIAGFCVCQNFEQLYTFQDLLGKGGYSKVYQLCPVNRLPYQKQFYAGKVYNKSDVNSKKNLVSISQLIRQECEILKKLNSPFILNLFEIIQLDEQLILITELLSSGSLYQLLKEKVRIQETEASGIIMRIAFGLQCLHSLGYVHRDIKLENLLLDKTEIKIIDFGFAEQINRDVLISGQGTVGYMAPEIFQNQPYTEVGDVFSLGVVFYILLTGKSPFRGHNQENILRANKICEIDFSEYCFVNVSHKVISLVKAMLQKNPKNRISLNDVIQMLRTQTSLMDYVYQTNSIDGSQMSKQVGIRSLYLISQNSQDSLKGQKTTCQNRLNITDKCVVKTSTFRPSIVNIDSSDNEDLEDNHLPGSVVPCMFCDHNGNLPELLNMALYSRYQTDFCQLQLRSPITIRFQDQACFEELEEYFKFYYTFPYLKDNQKQLIEYYRYHRDIPRIFIKNITPQLEAYHEKQREIRYKKIKKQLGMHVEDTTRDDMIYSFKALKGISELQTSRQLQQLLKQIKPLRYDKSAIATLIKKQKQQMLQSPQLKRLLKMDNINTATTQETKRTYHTYHTLQDVKKKCHKKQLTLYTEHSPDERNEFYKRWSDVLSHRQLQYHKNKIKCTLLNKKKSLK</sequence>
<dbReference type="PANTHER" id="PTHR24345:SF0">
    <property type="entry name" value="CELL CYCLE SERINE_THREONINE-PROTEIN KINASE CDC5_MSD2"/>
    <property type="match status" value="1"/>
</dbReference>
<keyword evidence="2" id="KW-0808">Transferase</keyword>
<evidence type="ECO:0000256" key="3">
    <source>
        <dbReference type="ARBA" id="ARBA00022741"/>
    </source>
</evidence>
<evidence type="ECO:0000256" key="4">
    <source>
        <dbReference type="ARBA" id="ARBA00022777"/>
    </source>
</evidence>
<proteinExistence type="predicted"/>
<dbReference type="PANTHER" id="PTHR24345">
    <property type="entry name" value="SERINE/THREONINE-PROTEIN KINASE PLK"/>
    <property type="match status" value="1"/>
</dbReference>
<keyword evidence="9" id="KW-1185">Reference proteome</keyword>
<dbReference type="InterPro" id="IPR008271">
    <property type="entry name" value="Ser/Thr_kinase_AS"/>
</dbReference>
<dbReference type="Proteomes" id="UP000692954">
    <property type="component" value="Unassembled WGS sequence"/>
</dbReference>
<dbReference type="OrthoDB" id="354678at2759"/>
<dbReference type="PROSITE" id="PS50011">
    <property type="entry name" value="PROTEIN_KINASE_DOM"/>
    <property type="match status" value="1"/>
</dbReference>
<dbReference type="FunFam" id="1.10.510.10:FF:001623">
    <property type="entry name" value="Uncharacterized protein"/>
    <property type="match status" value="1"/>
</dbReference>
<feature type="domain" description="Protein kinase" evidence="7">
    <location>
        <begin position="137"/>
        <end position="406"/>
    </location>
</feature>
<dbReference type="GO" id="GO:0005634">
    <property type="term" value="C:nucleus"/>
    <property type="evidence" value="ECO:0007669"/>
    <property type="project" value="TreeGrafter"/>
</dbReference>
<dbReference type="AlphaFoldDB" id="A0A8S1RAQ9"/>
<dbReference type="EMBL" id="CAJJDN010000150">
    <property type="protein sequence ID" value="CAD8124332.1"/>
    <property type="molecule type" value="Genomic_DNA"/>
</dbReference>
<evidence type="ECO:0000313" key="9">
    <source>
        <dbReference type="Proteomes" id="UP000692954"/>
    </source>
</evidence>
<reference evidence="8" key="1">
    <citation type="submission" date="2021-01" db="EMBL/GenBank/DDBJ databases">
        <authorList>
            <consortium name="Genoscope - CEA"/>
            <person name="William W."/>
        </authorList>
    </citation>
    <scope>NUCLEOTIDE SEQUENCE</scope>
</reference>
<dbReference type="InterPro" id="IPR017441">
    <property type="entry name" value="Protein_kinase_ATP_BS"/>
</dbReference>
<protein>
    <recommendedName>
        <fullName evidence="7">Protein kinase domain-containing protein</fullName>
    </recommendedName>
</protein>
<evidence type="ECO:0000256" key="5">
    <source>
        <dbReference type="ARBA" id="ARBA00022840"/>
    </source>
</evidence>
<dbReference type="PROSITE" id="PS00107">
    <property type="entry name" value="PROTEIN_KINASE_ATP"/>
    <property type="match status" value="1"/>
</dbReference>
<dbReference type="PROSITE" id="PS00108">
    <property type="entry name" value="PROTEIN_KINASE_ST"/>
    <property type="match status" value="1"/>
</dbReference>
<evidence type="ECO:0000256" key="1">
    <source>
        <dbReference type="ARBA" id="ARBA00022527"/>
    </source>
</evidence>
<organism evidence="8 9">
    <name type="scientific">Paramecium sonneborni</name>
    <dbReference type="NCBI Taxonomy" id="65129"/>
    <lineage>
        <taxon>Eukaryota</taxon>
        <taxon>Sar</taxon>
        <taxon>Alveolata</taxon>
        <taxon>Ciliophora</taxon>
        <taxon>Intramacronucleata</taxon>
        <taxon>Oligohymenophorea</taxon>
        <taxon>Peniculida</taxon>
        <taxon>Parameciidae</taxon>
        <taxon>Paramecium</taxon>
    </lineage>
</organism>
<accession>A0A8S1RAQ9</accession>
<keyword evidence="1" id="KW-0723">Serine/threonine-protein kinase</keyword>
<dbReference type="GO" id="GO:0004674">
    <property type="term" value="F:protein serine/threonine kinase activity"/>
    <property type="evidence" value="ECO:0007669"/>
    <property type="project" value="UniProtKB-KW"/>
</dbReference>
<dbReference type="Pfam" id="PF00069">
    <property type="entry name" value="Pkinase"/>
    <property type="match status" value="1"/>
</dbReference>
<keyword evidence="3 6" id="KW-0547">Nucleotide-binding</keyword>
<dbReference type="GO" id="GO:0005524">
    <property type="term" value="F:ATP binding"/>
    <property type="evidence" value="ECO:0007669"/>
    <property type="project" value="UniProtKB-UniRule"/>
</dbReference>
<gene>
    <name evidence="8" type="ORF">PSON_ATCC_30995.1.T1500115</name>
</gene>
<comment type="caution">
    <text evidence="8">The sequence shown here is derived from an EMBL/GenBank/DDBJ whole genome shotgun (WGS) entry which is preliminary data.</text>
</comment>